<comment type="caution">
    <text evidence="4">The sequence shown here is derived from an EMBL/GenBank/DDBJ whole genome shotgun (WGS) entry which is preliminary data.</text>
</comment>
<dbReference type="GO" id="GO:0060271">
    <property type="term" value="P:cilium assembly"/>
    <property type="evidence" value="ECO:0007669"/>
    <property type="project" value="InterPro"/>
</dbReference>
<dbReference type="PANTHER" id="PTHR47231:SF1">
    <property type="entry name" value="CILIA- AND FLAGELLA-ASSOCIATED PROTEIN HOATZ"/>
    <property type="match status" value="1"/>
</dbReference>
<dbReference type="InterPro" id="IPR040681">
    <property type="entry name" value="HOATZ-like"/>
</dbReference>
<feature type="compositionally biased region" description="Polar residues" evidence="3">
    <location>
        <begin position="57"/>
        <end position="73"/>
    </location>
</feature>
<dbReference type="AlphaFoldDB" id="A0AAN8JE53"/>
<protein>
    <recommendedName>
        <fullName evidence="2">Cilia- and flagella-associated protein HOATZ</fullName>
    </recommendedName>
</protein>
<evidence type="ECO:0000256" key="2">
    <source>
        <dbReference type="ARBA" id="ARBA00023657"/>
    </source>
</evidence>
<dbReference type="Pfam" id="PF17664">
    <property type="entry name" value="HOATZ-like"/>
    <property type="match status" value="1"/>
</dbReference>
<dbReference type="Proteomes" id="UP001347796">
    <property type="component" value="Unassembled WGS sequence"/>
</dbReference>
<comment type="similarity">
    <text evidence="1">Belongs to the HOATZ family.</text>
</comment>
<evidence type="ECO:0000256" key="1">
    <source>
        <dbReference type="ARBA" id="ARBA00023451"/>
    </source>
</evidence>
<proteinExistence type="inferred from homology"/>
<feature type="region of interest" description="Disordered" evidence="3">
    <location>
        <begin position="114"/>
        <end position="154"/>
    </location>
</feature>
<reference evidence="4 5" key="1">
    <citation type="submission" date="2024-01" db="EMBL/GenBank/DDBJ databases">
        <title>The genome of the rayed Mediterranean limpet Patella caerulea (Linnaeus, 1758).</title>
        <authorList>
            <person name="Anh-Thu Weber A."/>
            <person name="Halstead-Nussloch G."/>
        </authorList>
    </citation>
    <scope>NUCLEOTIDE SEQUENCE [LARGE SCALE GENOMIC DNA]</scope>
    <source>
        <strain evidence="4">AATW-2023a</strain>
        <tissue evidence="4">Whole specimen</tissue>
    </source>
</reference>
<evidence type="ECO:0000256" key="3">
    <source>
        <dbReference type="SAM" id="MobiDB-lite"/>
    </source>
</evidence>
<keyword evidence="5" id="KW-1185">Reference proteome</keyword>
<feature type="region of interest" description="Disordered" evidence="3">
    <location>
        <begin position="51"/>
        <end position="73"/>
    </location>
</feature>
<dbReference type="EMBL" id="JAZGQO010000011">
    <property type="protein sequence ID" value="KAK6173568.1"/>
    <property type="molecule type" value="Genomic_DNA"/>
</dbReference>
<name>A0AAN8JE53_PATCE</name>
<evidence type="ECO:0000313" key="4">
    <source>
        <dbReference type="EMBL" id="KAK6173568.1"/>
    </source>
</evidence>
<organism evidence="4 5">
    <name type="scientific">Patella caerulea</name>
    <name type="common">Rayed Mediterranean limpet</name>
    <dbReference type="NCBI Taxonomy" id="87958"/>
    <lineage>
        <taxon>Eukaryota</taxon>
        <taxon>Metazoa</taxon>
        <taxon>Spiralia</taxon>
        <taxon>Lophotrochozoa</taxon>
        <taxon>Mollusca</taxon>
        <taxon>Gastropoda</taxon>
        <taxon>Patellogastropoda</taxon>
        <taxon>Patelloidea</taxon>
        <taxon>Patellidae</taxon>
        <taxon>Patella</taxon>
    </lineage>
</organism>
<sequence>MAVSVVDFTRKSERTTFCDSSEDDISCAKTFWQSVTLLPPMESRLVSSDIKQRLRTAPSSSQHRPSQPMPSTCSTYRVPDNDLAVQEFLTRAKNMVQMEEFMRLRQFASARDEDREMLHKRRKERKKREEISRNHIPKRQNQPEDIIVMDSDEDKGEDTLTALKDLDKFDKLKSNGDEVDSD</sequence>
<gene>
    <name evidence="4" type="ORF">SNE40_016993</name>
</gene>
<accession>A0AAN8JE53</accession>
<dbReference type="PANTHER" id="PTHR47231">
    <property type="entry name" value="UPF0722 PROTEIN C11ORF88"/>
    <property type="match status" value="1"/>
</dbReference>
<evidence type="ECO:0000313" key="5">
    <source>
        <dbReference type="Proteomes" id="UP001347796"/>
    </source>
</evidence>